<organism evidence="1 2">
    <name type="scientific">Artomyces pyxidatus</name>
    <dbReference type="NCBI Taxonomy" id="48021"/>
    <lineage>
        <taxon>Eukaryota</taxon>
        <taxon>Fungi</taxon>
        <taxon>Dikarya</taxon>
        <taxon>Basidiomycota</taxon>
        <taxon>Agaricomycotina</taxon>
        <taxon>Agaricomycetes</taxon>
        <taxon>Russulales</taxon>
        <taxon>Auriscalpiaceae</taxon>
        <taxon>Artomyces</taxon>
    </lineage>
</organism>
<proteinExistence type="predicted"/>
<protein>
    <submittedName>
        <fullName evidence="1">Cytochrome P450</fullName>
    </submittedName>
</protein>
<evidence type="ECO:0000313" key="1">
    <source>
        <dbReference type="EMBL" id="KAI0059700.1"/>
    </source>
</evidence>
<sequence length="534" mass="59987">MVACTSSVLFFLVSHRIRQIVLWKIPGPPAASFITGNYSQMFHAGANAFHEQIIRTYGRVIRTSGFLGDSQLIISDTKALMTILMKEHDIFEEADWFIECNRHAFGIGLFGTEGERHRKQRKQLNPVFSYTQMRSLTPLFEGIAHQFCDVIHTQVVDSPQEVEIYSWLSRTALELIAQGGLGYTFNSLDPNSRDNEFGKAIKEYMPTLTGLLVWRTLFPLISHWPPCFLRSGAKLIPLPKLHKLIYLSDTMRRYSKEVFDEKKALLEHGDDVFSQQLSEGKDIISVLMKCNGNASEEERLTDEEILSQMTTLLFAATDTTSSALSRILLLLSQHPDVQEKLRQELNEAFARSSSSGIDYDELLELPYLEAVCRETLRLFPPASFVSRICRADACVQLSQPVETADSPISSLFVPRGTTVLINILGVNRDPSIWGADASEWKPGRWLAPLPESVVEARIPGVYSNLLTFVGGGRACIGFKFSQLEMKVVLSQLIREFRFAPSSKEIVWRFGSVTSPSVKGSTDVGPKMPLIVERV</sequence>
<keyword evidence="2" id="KW-1185">Reference proteome</keyword>
<reference evidence="1" key="1">
    <citation type="submission" date="2021-03" db="EMBL/GenBank/DDBJ databases">
        <authorList>
            <consortium name="DOE Joint Genome Institute"/>
            <person name="Ahrendt S."/>
            <person name="Looney B.P."/>
            <person name="Miyauchi S."/>
            <person name="Morin E."/>
            <person name="Drula E."/>
            <person name="Courty P.E."/>
            <person name="Chicoki N."/>
            <person name="Fauchery L."/>
            <person name="Kohler A."/>
            <person name="Kuo A."/>
            <person name="Labutti K."/>
            <person name="Pangilinan J."/>
            <person name="Lipzen A."/>
            <person name="Riley R."/>
            <person name="Andreopoulos W."/>
            <person name="He G."/>
            <person name="Johnson J."/>
            <person name="Barry K.W."/>
            <person name="Grigoriev I.V."/>
            <person name="Nagy L."/>
            <person name="Hibbett D."/>
            <person name="Henrissat B."/>
            <person name="Matheny P.B."/>
            <person name="Labbe J."/>
            <person name="Martin F."/>
        </authorList>
    </citation>
    <scope>NUCLEOTIDE SEQUENCE</scope>
    <source>
        <strain evidence="1">HHB10654</strain>
    </source>
</reference>
<comment type="caution">
    <text evidence="1">The sequence shown here is derived from an EMBL/GenBank/DDBJ whole genome shotgun (WGS) entry which is preliminary data.</text>
</comment>
<reference evidence="1" key="2">
    <citation type="journal article" date="2022" name="New Phytol.">
        <title>Evolutionary transition to the ectomycorrhizal habit in the genomes of a hyperdiverse lineage of mushroom-forming fungi.</title>
        <authorList>
            <person name="Looney B."/>
            <person name="Miyauchi S."/>
            <person name="Morin E."/>
            <person name="Drula E."/>
            <person name="Courty P.E."/>
            <person name="Kohler A."/>
            <person name="Kuo A."/>
            <person name="LaButti K."/>
            <person name="Pangilinan J."/>
            <person name="Lipzen A."/>
            <person name="Riley R."/>
            <person name="Andreopoulos W."/>
            <person name="He G."/>
            <person name="Johnson J."/>
            <person name="Nolan M."/>
            <person name="Tritt A."/>
            <person name="Barry K.W."/>
            <person name="Grigoriev I.V."/>
            <person name="Nagy L.G."/>
            <person name="Hibbett D."/>
            <person name="Henrissat B."/>
            <person name="Matheny P.B."/>
            <person name="Labbe J."/>
            <person name="Martin F.M."/>
        </authorList>
    </citation>
    <scope>NUCLEOTIDE SEQUENCE</scope>
    <source>
        <strain evidence="1">HHB10654</strain>
    </source>
</reference>
<gene>
    <name evidence="1" type="ORF">BV25DRAFT_1808621</name>
</gene>
<dbReference type="EMBL" id="MU277224">
    <property type="protein sequence ID" value="KAI0059700.1"/>
    <property type="molecule type" value="Genomic_DNA"/>
</dbReference>
<evidence type="ECO:0000313" key="2">
    <source>
        <dbReference type="Proteomes" id="UP000814140"/>
    </source>
</evidence>
<name>A0ACB8SUR4_9AGAM</name>
<accession>A0ACB8SUR4</accession>
<dbReference type="Proteomes" id="UP000814140">
    <property type="component" value="Unassembled WGS sequence"/>
</dbReference>